<dbReference type="InterPro" id="IPR047057">
    <property type="entry name" value="MerR_fam"/>
</dbReference>
<reference evidence="3" key="2">
    <citation type="submission" date="2015-09" db="EMBL/GenBank/DDBJ databases">
        <title>Draft genome sequence of Mycobacterium neoaurum DSM 44074.</title>
        <authorList>
            <person name="Croce O."/>
            <person name="Robert C."/>
            <person name="Raoult D."/>
            <person name="Drancourt M."/>
        </authorList>
    </citation>
    <scope>NUCLEOTIDE SEQUENCE</scope>
    <source>
        <strain evidence="3">DSM 44074</strain>
    </source>
</reference>
<dbReference type="SMART" id="SM00422">
    <property type="entry name" value="HTH_MERR"/>
    <property type="match status" value="1"/>
</dbReference>
<keyword evidence="1" id="KW-0238">DNA-binding</keyword>
<gene>
    <name evidence="3" type="ORF">BN1047_04558</name>
</gene>
<evidence type="ECO:0000313" key="3">
    <source>
        <dbReference type="EMBL" id="CDQ46649.1"/>
    </source>
</evidence>
<protein>
    <submittedName>
        <fullName evidence="3">MerR family transcriptional regulator</fullName>
    </submittedName>
</protein>
<reference evidence="3" key="1">
    <citation type="submission" date="2014-05" db="EMBL/GenBank/DDBJ databases">
        <authorList>
            <person name="Urmite Genomes"/>
        </authorList>
    </citation>
    <scope>NUCLEOTIDE SEQUENCE</scope>
    <source>
        <strain evidence="3">DSM 44074</strain>
    </source>
</reference>
<evidence type="ECO:0000256" key="1">
    <source>
        <dbReference type="ARBA" id="ARBA00023125"/>
    </source>
</evidence>
<evidence type="ECO:0000313" key="4">
    <source>
        <dbReference type="Proteomes" id="UP000028864"/>
    </source>
</evidence>
<accession>A0AAV2WRD9</accession>
<name>A0AAV2WRD9_MYCNE</name>
<dbReference type="InterPro" id="IPR009061">
    <property type="entry name" value="DNA-bd_dom_put_sf"/>
</dbReference>
<dbReference type="GO" id="GO:0003700">
    <property type="term" value="F:DNA-binding transcription factor activity"/>
    <property type="evidence" value="ECO:0007669"/>
    <property type="project" value="InterPro"/>
</dbReference>
<dbReference type="PANTHER" id="PTHR30204">
    <property type="entry name" value="REDOX-CYCLING DRUG-SENSING TRANSCRIPTIONAL ACTIVATOR SOXR"/>
    <property type="match status" value="1"/>
</dbReference>
<dbReference type="InterPro" id="IPR000551">
    <property type="entry name" value="MerR-type_HTH_dom"/>
</dbReference>
<sequence length="179" mass="19331">MALTEYRLHDLARASGVSARNIRAYRERGLLDPPRRVGRAAFYDAVHLVQLQAINRLLARGFTSAHIAEFFEAARAGRDLRDALGLDAAILRPRQPADGVHLDPREYADASAAISETIGDCADSLASEAVSAWRLAPPGVVGAEDLIGLVTGRVERLMRERLSEAASTASGCEPKLTDQ</sequence>
<proteinExistence type="predicted"/>
<organism evidence="3 4">
    <name type="scientific">Mycolicibacterium neoaurum</name>
    <name type="common">Mycobacterium neoaurum</name>
    <dbReference type="NCBI Taxonomy" id="1795"/>
    <lineage>
        <taxon>Bacteria</taxon>
        <taxon>Bacillati</taxon>
        <taxon>Actinomycetota</taxon>
        <taxon>Actinomycetes</taxon>
        <taxon>Mycobacteriales</taxon>
        <taxon>Mycobacteriaceae</taxon>
        <taxon>Mycolicibacterium</taxon>
    </lineage>
</organism>
<dbReference type="PANTHER" id="PTHR30204:SF93">
    <property type="entry name" value="HTH MERR-TYPE DOMAIN-CONTAINING PROTEIN"/>
    <property type="match status" value="1"/>
</dbReference>
<evidence type="ECO:0000259" key="2">
    <source>
        <dbReference type="PROSITE" id="PS50937"/>
    </source>
</evidence>
<dbReference type="GO" id="GO:0003677">
    <property type="term" value="F:DNA binding"/>
    <property type="evidence" value="ECO:0007669"/>
    <property type="project" value="UniProtKB-KW"/>
</dbReference>
<dbReference type="Gene3D" id="1.10.1660.10">
    <property type="match status" value="1"/>
</dbReference>
<dbReference type="SUPFAM" id="SSF46955">
    <property type="entry name" value="Putative DNA-binding domain"/>
    <property type="match status" value="1"/>
</dbReference>
<dbReference type="Pfam" id="PF13411">
    <property type="entry name" value="MerR_1"/>
    <property type="match status" value="1"/>
</dbReference>
<dbReference type="EMBL" id="LK021341">
    <property type="protein sequence ID" value="CDQ46649.1"/>
    <property type="molecule type" value="Genomic_DNA"/>
</dbReference>
<dbReference type="RefSeq" id="WP_372494043.1">
    <property type="nucleotide sequence ID" value="NZ_JAKNRE010000012.1"/>
</dbReference>
<dbReference type="PROSITE" id="PS50937">
    <property type="entry name" value="HTH_MERR_2"/>
    <property type="match status" value="1"/>
</dbReference>
<feature type="domain" description="HTH merR-type" evidence="2">
    <location>
        <begin position="5"/>
        <end position="73"/>
    </location>
</feature>
<dbReference type="Proteomes" id="UP000028864">
    <property type="component" value="Unassembled WGS sequence"/>
</dbReference>
<dbReference type="AlphaFoldDB" id="A0AAV2WRD9"/>